<dbReference type="HOGENOM" id="CLU_036368_4_0_4"/>
<dbReference type="Pfam" id="PF12710">
    <property type="entry name" value="HAD"/>
    <property type="match status" value="1"/>
</dbReference>
<dbReference type="PANTHER" id="PTHR43344:SF2">
    <property type="entry name" value="PHOSPHOSERINE PHOSPHATASE"/>
    <property type="match status" value="1"/>
</dbReference>
<feature type="active site" description="Proton donor" evidence="14">
    <location>
        <position position="81"/>
    </location>
</feature>
<keyword evidence="10" id="KW-0718">Serine biosynthesis</keyword>
<keyword evidence="7" id="KW-0479">Metal-binding</keyword>
<dbReference type="EC" id="3.1.3.3" evidence="4"/>
<dbReference type="Gene3D" id="3.40.50.1000">
    <property type="entry name" value="HAD superfamily/HAD-like"/>
    <property type="match status" value="1"/>
</dbReference>
<reference evidence="15 16" key="1">
    <citation type="submission" date="2013-04" db="EMBL/GenBank/DDBJ databases">
        <title>The Genome Sequence of Sutterella wadsworthensis HGA0223.</title>
        <authorList>
            <consortium name="The Broad Institute Genomics Platform"/>
            <person name="Earl A."/>
            <person name="Ward D."/>
            <person name="Feldgarden M."/>
            <person name="Gevers D."/>
            <person name="Schmidt T.M."/>
            <person name="Dover J."/>
            <person name="Dai D."/>
            <person name="Walker B."/>
            <person name="Young S."/>
            <person name="Zeng Q."/>
            <person name="Gargeya S."/>
            <person name="Fitzgerald M."/>
            <person name="Haas B."/>
            <person name="Abouelleil A."/>
            <person name="Allen A.W."/>
            <person name="Alvarado L."/>
            <person name="Arachchi H.M."/>
            <person name="Berlin A.M."/>
            <person name="Chapman S.B."/>
            <person name="Gainer-Dewar J."/>
            <person name="Goldberg J."/>
            <person name="Griggs A."/>
            <person name="Gujja S."/>
            <person name="Hansen M."/>
            <person name="Howarth C."/>
            <person name="Imamovic A."/>
            <person name="Ireland A."/>
            <person name="Larimer J."/>
            <person name="McCowan C."/>
            <person name="Murphy C."/>
            <person name="Pearson M."/>
            <person name="Poon T.W."/>
            <person name="Priest M."/>
            <person name="Roberts A."/>
            <person name="Saif S."/>
            <person name="Shea T."/>
            <person name="Sisk P."/>
            <person name="Sykes S."/>
            <person name="Wortman J."/>
            <person name="Nusbaum C."/>
            <person name="Birren B."/>
        </authorList>
    </citation>
    <scope>NUCLEOTIDE SEQUENCE [LARGE SCALE GENOMIC DNA]</scope>
    <source>
        <strain evidence="15 16">HGA0223</strain>
    </source>
</reference>
<dbReference type="EMBL" id="ATCF01000012">
    <property type="protein sequence ID" value="EPD99854.1"/>
    <property type="molecule type" value="Genomic_DNA"/>
</dbReference>
<dbReference type="NCBIfam" id="TIGR00338">
    <property type="entry name" value="serB"/>
    <property type="match status" value="1"/>
</dbReference>
<sequence length="293" mass="31264">MQDLLLVGPALRLSDFLDLCRAAKPESVLFHPETTALRIKAINAAAADQLEAQAQGKAVDCLRLPAELSIQNVRLIALDMDSTLIANECIDDMAAIAGCGPEMARLTREAMEGLWPFSKNLVERVRLLKGADAGIALQASENIRFSPGAQRLMRFMQAHRVDRWIISGGFSQIARPAAAKLGMTGVICNELVIEDGCLTGEVVGPAGGRILDADGKRRALEVLSSAAKAELCETIAVGDGANDVQMIRAAGNGFAYHAKQAAAQAARLRINHAGLDAIAACYSEYWTDAQVLI</sequence>
<dbReference type="RefSeq" id="WP_016474010.1">
    <property type="nucleotide sequence ID" value="NZ_KE150480.1"/>
</dbReference>
<name>S3CH40_9BURK</name>
<evidence type="ECO:0000313" key="15">
    <source>
        <dbReference type="EMBL" id="EPD99854.1"/>
    </source>
</evidence>
<dbReference type="InterPro" id="IPR036412">
    <property type="entry name" value="HAD-like_sf"/>
</dbReference>
<comment type="caution">
    <text evidence="15">The sequence shown here is derived from an EMBL/GenBank/DDBJ whole genome shotgun (WGS) entry which is preliminary data.</text>
</comment>
<feature type="active site" description="Nucleophile" evidence="14">
    <location>
        <position position="79"/>
    </location>
</feature>
<dbReference type="GO" id="GO:0005737">
    <property type="term" value="C:cytoplasm"/>
    <property type="evidence" value="ECO:0007669"/>
    <property type="project" value="TreeGrafter"/>
</dbReference>
<evidence type="ECO:0000256" key="6">
    <source>
        <dbReference type="ARBA" id="ARBA00022605"/>
    </source>
</evidence>
<dbReference type="STRING" id="1203554.HMPREF1476_00658"/>
<keyword evidence="6" id="KW-0028">Amino-acid biosynthesis</keyword>
<evidence type="ECO:0000313" key="16">
    <source>
        <dbReference type="Proteomes" id="UP000014400"/>
    </source>
</evidence>
<organism evidence="15 16">
    <name type="scientific">Sutterella wadsworthensis HGA0223</name>
    <dbReference type="NCBI Taxonomy" id="1203554"/>
    <lineage>
        <taxon>Bacteria</taxon>
        <taxon>Pseudomonadati</taxon>
        <taxon>Pseudomonadota</taxon>
        <taxon>Betaproteobacteria</taxon>
        <taxon>Burkholderiales</taxon>
        <taxon>Sutterellaceae</taxon>
        <taxon>Sutterella</taxon>
    </lineage>
</organism>
<evidence type="ECO:0000256" key="13">
    <source>
        <dbReference type="ARBA" id="ARBA00048523"/>
    </source>
</evidence>
<dbReference type="GO" id="GO:0006564">
    <property type="term" value="P:L-serine biosynthetic process"/>
    <property type="evidence" value="ECO:0007669"/>
    <property type="project" value="UniProtKB-KW"/>
</dbReference>
<keyword evidence="8" id="KW-0378">Hydrolase</keyword>
<dbReference type="GO" id="GO:0000287">
    <property type="term" value="F:magnesium ion binding"/>
    <property type="evidence" value="ECO:0007669"/>
    <property type="project" value="TreeGrafter"/>
</dbReference>
<evidence type="ECO:0000256" key="14">
    <source>
        <dbReference type="PIRSR" id="PIRSR604469-1"/>
    </source>
</evidence>
<dbReference type="UniPathway" id="UPA00135">
    <property type="reaction ID" value="UER00198"/>
</dbReference>
<evidence type="ECO:0000256" key="4">
    <source>
        <dbReference type="ARBA" id="ARBA00012640"/>
    </source>
</evidence>
<dbReference type="PANTHER" id="PTHR43344">
    <property type="entry name" value="PHOSPHOSERINE PHOSPHATASE"/>
    <property type="match status" value="1"/>
</dbReference>
<evidence type="ECO:0000256" key="7">
    <source>
        <dbReference type="ARBA" id="ARBA00022723"/>
    </source>
</evidence>
<dbReference type="AlphaFoldDB" id="S3CH40"/>
<evidence type="ECO:0000256" key="9">
    <source>
        <dbReference type="ARBA" id="ARBA00022842"/>
    </source>
</evidence>
<dbReference type="eggNOG" id="COG0560">
    <property type="taxonomic scope" value="Bacteria"/>
</dbReference>
<keyword evidence="9" id="KW-0460">Magnesium</keyword>
<dbReference type="GeneID" id="64061515"/>
<dbReference type="SUPFAM" id="SSF56784">
    <property type="entry name" value="HAD-like"/>
    <property type="match status" value="1"/>
</dbReference>
<evidence type="ECO:0000256" key="1">
    <source>
        <dbReference type="ARBA" id="ARBA00001946"/>
    </source>
</evidence>
<evidence type="ECO:0000256" key="8">
    <source>
        <dbReference type="ARBA" id="ARBA00022801"/>
    </source>
</evidence>
<dbReference type="InterPro" id="IPR023214">
    <property type="entry name" value="HAD_sf"/>
</dbReference>
<protein>
    <recommendedName>
        <fullName evidence="5">Phosphoserine phosphatase</fullName>
        <ecNumber evidence="4">3.1.3.3</ecNumber>
    </recommendedName>
    <alternativeName>
        <fullName evidence="11">O-phosphoserine phosphohydrolase</fullName>
    </alternativeName>
</protein>
<gene>
    <name evidence="15" type="ORF">HMPREF1476_00658</name>
</gene>
<evidence type="ECO:0000256" key="5">
    <source>
        <dbReference type="ARBA" id="ARBA00015196"/>
    </source>
</evidence>
<keyword evidence="16" id="KW-1185">Reference proteome</keyword>
<evidence type="ECO:0000256" key="10">
    <source>
        <dbReference type="ARBA" id="ARBA00023299"/>
    </source>
</evidence>
<comment type="catalytic activity">
    <reaction evidence="13">
        <text>O-phospho-D-serine + H2O = D-serine + phosphate</text>
        <dbReference type="Rhea" id="RHEA:24873"/>
        <dbReference type="ChEBI" id="CHEBI:15377"/>
        <dbReference type="ChEBI" id="CHEBI:35247"/>
        <dbReference type="ChEBI" id="CHEBI:43474"/>
        <dbReference type="ChEBI" id="CHEBI:58680"/>
        <dbReference type="EC" id="3.1.3.3"/>
    </reaction>
</comment>
<dbReference type="NCBIfam" id="TIGR01488">
    <property type="entry name" value="HAD-SF-IB"/>
    <property type="match status" value="1"/>
</dbReference>
<evidence type="ECO:0000256" key="3">
    <source>
        <dbReference type="ARBA" id="ARBA00009184"/>
    </source>
</evidence>
<comment type="similarity">
    <text evidence="3">Belongs to the HAD-like hydrolase superfamily. SerB family.</text>
</comment>
<accession>S3CH40</accession>
<evidence type="ECO:0000256" key="2">
    <source>
        <dbReference type="ARBA" id="ARBA00005135"/>
    </source>
</evidence>
<dbReference type="InterPro" id="IPR050582">
    <property type="entry name" value="HAD-like_SerB"/>
</dbReference>
<dbReference type="GO" id="GO:0036424">
    <property type="term" value="F:L-phosphoserine phosphatase activity"/>
    <property type="evidence" value="ECO:0007669"/>
    <property type="project" value="InterPro"/>
</dbReference>
<comment type="catalytic activity">
    <reaction evidence="12">
        <text>O-phospho-L-serine + H2O = L-serine + phosphate</text>
        <dbReference type="Rhea" id="RHEA:21208"/>
        <dbReference type="ChEBI" id="CHEBI:15377"/>
        <dbReference type="ChEBI" id="CHEBI:33384"/>
        <dbReference type="ChEBI" id="CHEBI:43474"/>
        <dbReference type="ChEBI" id="CHEBI:57524"/>
        <dbReference type="EC" id="3.1.3.3"/>
    </reaction>
</comment>
<dbReference type="Proteomes" id="UP000014400">
    <property type="component" value="Unassembled WGS sequence"/>
</dbReference>
<comment type="pathway">
    <text evidence="2">Amino-acid biosynthesis; L-serine biosynthesis; L-serine from 3-phospho-D-glycerate: step 3/3.</text>
</comment>
<dbReference type="PATRIC" id="fig|1203554.3.peg.647"/>
<evidence type="ECO:0000256" key="11">
    <source>
        <dbReference type="ARBA" id="ARBA00031693"/>
    </source>
</evidence>
<evidence type="ECO:0000256" key="12">
    <source>
        <dbReference type="ARBA" id="ARBA00048138"/>
    </source>
</evidence>
<comment type="cofactor">
    <cofactor evidence="1">
        <name>Mg(2+)</name>
        <dbReference type="ChEBI" id="CHEBI:18420"/>
    </cofactor>
</comment>
<dbReference type="InterPro" id="IPR004469">
    <property type="entry name" value="PSP"/>
</dbReference>
<proteinExistence type="inferred from homology"/>